<accession>A0ABQ0M191</accession>
<reference evidence="4" key="1">
    <citation type="submission" date="2014-09" db="EMBL/GenBank/DDBJ databases">
        <title>Genome sequence of the luminous mushroom Mycena chlorophos for searching fungal bioluminescence genes.</title>
        <authorList>
            <person name="Tanaka Y."/>
            <person name="Kasuga D."/>
            <person name="Oba Y."/>
            <person name="Hase S."/>
            <person name="Sato K."/>
            <person name="Oba Y."/>
            <person name="Sakakibara Y."/>
        </authorList>
    </citation>
    <scope>NUCLEOTIDE SEQUENCE</scope>
</reference>
<keyword evidence="2" id="KW-1133">Transmembrane helix</keyword>
<dbReference type="EMBL" id="DF849397">
    <property type="protein sequence ID" value="GAT57141.1"/>
    <property type="molecule type" value="Genomic_DNA"/>
</dbReference>
<evidence type="ECO:0000256" key="1">
    <source>
        <dbReference type="SAM" id="MobiDB-lite"/>
    </source>
</evidence>
<dbReference type="Proteomes" id="UP000815677">
    <property type="component" value="Unassembled WGS sequence"/>
</dbReference>
<keyword evidence="3" id="KW-0732">Signal</keyword>
<keyword evidence="5" id="KW-1185">Reference proteome</keyword>
<evidence type="ECO:0000313" key="4">
    <source>
        <dbReference type="EMBL" id="GAT57141.1"/>
    </source>
</evidence>
<feature type="signal peptide" evidence="3">
    <location>
        <begin position="1"/>
        <end position="21"/>
    </location>
</feature>
<proteinExistence type="predicted"/>
<evidence type="ECO:0000256" key="2">
    <source>
        <dbReference type="SAM" id="Phobius"/>
    </source>
</evidence>
<protein>
    <submittedName>
        <fullName evidence="4">Uncharacterized protein</fullName>
    </submittedName>
</protein>
<feature type="compositionally biased region" description="Low complexity" evidence="1">
    <location>
        <begin position="28"/>
        <end position="44"/>
    </location>
</feature>
<sequence>MSLHLRAAALSCLFASVAVLAQSSTSGSAVEPSESTASTATSSPDPTPSPFHRTLSSTAVMVIAICITVGVLAIIFASYLCCCSASARRRAAAHARQIQLQNRLRVGVPGDIESGGAPSRRDTSGYGGYQYRSSIAKDSDFGKAAKMDDADAYEARSMTTKSDSPPTYEA</sequence>
<name>A0ABQ0M191_MYCCL</name>
<gene>
    <name evidence="4" type="ORF">MCHLO_13714</name>
</gene>
<evidence type="ECO:0000256" key="3">
    <source>
        <dbReference type="SAM" id="SignalP"/>
    </source>
</evidence>
<keyword evidence="2" id="KW-0812">Transmembrane</keyword>
<feature type="transmembrane region" description="Helical" evidence="2">
    <location>
        <begin position="61"/>
        <end position="82"/>
    </location>
</feature>
<keyword evidence="2" id="KW-0472">Membrane</keyword>
<evidence type="ECO:0000313" key="5">
    <source>
        <dbReference type="Proteomes" id="UP000815677"/>
    </source>
</evidence>
<feature type="chain" id="PRO_5046257843" evidence="3">
    <location>
        <begin position="22"/>
        <end position="170"/>
    </location>
</feature>
<organism evidence="4 5">
    <name type="scientific">Mycena chlorophos</name>
    <name type="common">Agaric fungus</name>
    <name type="synonym">Agaricus chlorophos</name>
    <dbReference type="NCBI Taxonomy" id="658473"/>
    <lineage>
        <taxon>Eukaryota</taxon>
        <taxon>Fungi</taxon>
        <taxon>Dikarya</taxon>
        <taxon>Basidiomycota</taxon>
        <taxon>Agaricomycotina</taxon>
        <taxon>Agaricomycetes</taxon>
        <taxon>Agaricomycetidae</taxon>
        <taxon>Agaricales</taxon>
        <taxon>Marasmiineae</taxon>
        <taxon>Mycenaceae</taxon>
        <taxon>Mycena</taxon>
    </lineage>
</organism>
<feature type="region of interest" description="Disordered" evidence="1">
    <location>
        <begin position="28"/>
        <end position="50"/>
    </location>
</feature>